<dbReference type="GO" id="GO:0004467">
    <property type="term" value="F:long-chain fatty acid-CoA ligase activity"/>
    <property type="evidence" value="ECO:0007669"/>
    <property type="project" value="UniProtKB-EC"/>
</dbReference>
<keyword evidence="1" id="KW-1133">Transmembrane helix</keyword>
<evidence type="ECO:0000313" key="3">
    <source>
        <dbReference type="EMBL" id="MBA4636850.1"/>
    </source>
</evidence>
<proteinExistence type="predicted"/>
<feature type="transmembrane region" description="Helical" evidence="1">
    <location>
        <begin position="32"/>
        <end position="52"/>
    </location>
</feature>
<organism evidence="3">
    <name type="scientific">Opuntia streptacantha</name>
    <name type="common">Prickly pear cactus</name>
    <name type="synonym">Opuntia cardona</name>
    <dbReference type="NCBI Taxonomy" id="393608"/>
    <lineage>
        <taxon>Eukaryota</taxon>
        <taxon>Viridiplantae</taxon>
        <taxon>Streptophyta</taxon>
        <taxon>Embryophyta</taxon>
        <taxon>Tracheophyta</taxon>
        <taxon>Spermatophyta</taxon>
        <taxon>Magnoliopsida</taxon>
        <taxon>eudicotyledons</taxon>
        <taxon>Gunneridae</taxon>
        <taxon>Pentapetalae</taxon>
        <taxon>Caryophyllales</taxon>
        <taxon>Cactineae</taxon>
        <taxon>Cactaceae</taxon>
        <taxon>Opuntioideae</taxon>
        <taxon>Opuntia</taxon>
    </lineage>
</organism>
<protein>
    <submittedName>
        <fullName evidence="3">Long-chain-fatty-acid--CoA ligase</fullName>
        <ecNumber evidence="3">6.2.1.3</ecNumber>
    </submittedName>
</protein>
<dbReference type="EC" id="6.2.1.3" evidence="3"/>
<dbReference type="InterPro" id="IPR000873">
    <property type="entry name" value="AMP-dep_synth/lig_dom"/>
</dbReference>
<dbReference type="InterPro" id="IPR042099">
    <property type="entry name" value="ANL_N_sf"/>
</dbReference>
<dbReference type="GO" id="GO:0016020">
    <property type="term" value="C:membrane"/>
    <property type="evidence" value="ECO:0007669"/>
    <property type="project" value="TreeGrafter"/>
</dbReference>
<dbReference type="GO" id="GO:0005783">
    <property type="term" value="C:endoplasmic reticulum"/>
    <property type="evidence" value="ECO:0007669"/>
    <property type="project" value="TreeGrafter"/>
</dbReference>
<dbReference type="PANTHER" id="PTHR43272:SF92">
    <property type="entry name" value="LONG CHAIN ACYL-COA SYNTHETASE 8"/>
    <property type="match status" value="1"/>
</dbReference>
<sequence>MEETTGNLLGSQLLEKWVNPDYLAFLKGQGPYGITGTIAVCVIIPLLLSVLLMGKKKVKQRGVPVEVGGEEGLAVRNAKFQELVEVPWEGATTVAALFEQACKKHEHHRFLGTRKLVNKEIIEASDGRKFEKLHLGDYQWETYGQVFARVCNFASGLVGLGHDVDSRVAIFSETRAEWLIALQVGVLIICI</sequence>
<dbReference type="PANTHER" id="PTHR43272">
    <property type="entry name" value="LONG-CHAIN-FATTY-ACID--COA LIGASE"/>
    <property type="match status" value="1"/>
</dbReference>
<evidence type="ECO:0000259" key="2">
    <source>
        <dbReference type="Pfam" id="PF00501"/>
    </source>
</evidence>
<evidence type="ECO:0000256" key="1">
    <source>
        <dbReference type="SAM" id="Phobius"/>
    </source>
</evidence>
<name>A0A7C8Z9T5_OPUST</name>
<reference evidence="3" key="2">
    <citation type="submission" date="2020-07" db="EMBL/GenBank/DDBJ databases">
        <authorList>
            <person name="Vera ALvarez R."/>
            <person name="Arias-Moreno D.M."/>
            <person name="Jimenez-Jacinto V."/>
            <person name="Jimenez-Bremont J.F."/>
            <person name="Swaminathan K."/>
            <person name="Moose S.P."/>
            <person name="Guerrero-Gonzalez M.L."/>
            <person name="Marino-Ramirez L."/>
            <person name="Landsman D."/>
            <person name="Rodriguez-Kessler M."/>
            <person name="Delgado-Sanchez P."/>
        </authorList>
    </citation>
    <scope>NUCLEOTIDE SEQUENCE</scope>
    <source>
        <tissue evidence="3">Cladode</tissue>
    </source>
</reference>
<reference evidence="3" key="1">
    <citation type="journal article" date="2013" name="J. Plant Res.">
        <title>Effect of fungi and light on seed germination of three Opuntia species from semiarid lands of central Mexico.</title>
        <authorList>
            <person name="Delgado-Sanchez P."/>
            <person name="Jimenez-Bremont J.F."/>
            <person name="Guerrero-Gonzalez Mde L."/>
            <person name="Flores J."/>
        </authorList>
    </citation>
    <scope>NUCLEOTIDE SEQUENCE</scope>
    <source>
        <tissue evidence="3">Cladode</tissue>
    </source>
</reference>
<dbReference type="SUPFAM" id="SSF56801">
    <property type="entry name" value="Acetyl-CoA synthetase-like"/>
    <property type="match status" value="1"/>
</dbReference>
<dbReference type="AlphaFoldDB" id="A0A7C8Z9T5"/>
<dbReference type="Gene3D" id="3.40.50.12780">
    <property type="entry name" value="N-terminal domain of ligase-like"/>
    <property type="match status" value="1"/>
</dbReference>
<feature type="domain" description="AMP-dependent synthetase/ligase" evidence="2">
    <location>
        <begin position="131"/>
        <end position="182"/>
    </location>
</feature>
<dbReference type="Pfam" id="PF00501">
    <property type="entry name" value="AMP-binding"/>
    <property type="match status" value="1"/>
</dbReference>
<keyword evidence="1" id="KW-0812">Transmembrane</keyword>
<dbReference type="EMBL" id="GISG01101982">
    <property type="protein sequence ID" value="MBA4636850.1"/>
    <property type="molecule type" value="Transcribed_RNA"/>
</dbReference>
<keyword evidence="1" id="KW-0472">Membrane</keyword>
<keyword evidence="3" id="KW-0436">Ligase</keyword>
<accession>A0A7C8Z9T5</accession>